<dbReference type="InterPro" id="IPR050252">
    <property type="entry name" value="Beta/Gamma-Crystallin"/>
</dbReference>
<feature type="region of interest" description="Disordered" evidence="2">
    <location>
        <begin position="1028"/>
        <end position="1061"/>
    </location>
</feature>
<evidence type="ECO:0008006" key="5">
    <source>
        <dbReference type="Google" id="ProtNLM"/>
    </source>
</evidence>
<name>A0ABQ9XM12_9EUKA</name>
<keyword evidence="1" id="KW-0175">Coiled coil</keyword>
<sequence length="1670" mass="191334">MDLRARIIDWDACFSQENSAISIDIPFNQERAELYATISKTQLLRADPGFPGLTSSCETTSTHSRHSSSSSSGAKLRGMSDTAFPIVQQLSFIPNPPIFSFFCPSPFDQPSSTPPTNSLMTPQLPKHTSMPVDSQSFFVAVLYSDGVIRIVCLPLFAVVYTLSLPTQHILGFALSRTQPTNSKNSGDDFVKNQTSTIDVQTVIVLDCVDIGTGKRQRMKVNLYDWLTDIDTKRHDKGVKGTETLRTTSSDSLAPSSVSNPVVLLEHSFVGCCWYLHNEPVNHALHKGHDTVTGEINLATERDLPHFSAFFPNHIESETGQKKETHPTDLMNRALASQLSRSQSSMSSADEHLHRLTDRIVFIHFLVLGSAKTLSKTQLGLKNLNARREERNRRKQALKASQKSPQQKREMSLDEVRMAELQDFLDSSEEAVYSNMYPYRIDKNVVPLLDVSLDFAVGEAFESRDAVLTNDRIQLCSPHFSFGISDPRYDVPIPFAESKPTPTPIRSPHFFNSSASSQFNPTSSQSSQPLTTQSQTSNRSNGSNRDTSNGIQRTVRFSSAESDQPERLGRESTLSDNSHHSIHSQHSIHSSSLNKQEQSVHSSDRSAHKSEGGSHHSAKHSQSSSHRTSHHSDHPAPPTHRSEKGSLHSDRGSIHSSSKQRTGPDPLTPPAISRSSRSSSIFSNRSSASSQNIPFNHQRFFETCLNYLRRNTSFPLSTRPSIYSTLLSLPMDPSSFRALKFKSRKLISAYPHLLAHLPFAYPIKHSTLKERFLEIMQLLSVFNLAWSDIGSTRKDLTVSDEEFVDREGMPLLFNIRVNTSWIPSFVFPFLKLISVEQDPSNQLVFEVIASLLSNSPLRSFFHQTFSVTSLSSPPLHTDTLAYTAHLIRHYDRTLADHLEEVGVGQGEWAGRLCSTLFSEVCSTTAQWGMVLDWLIFKVSESMWRETIKRERENQDRIQPTEEKGKKLNDGLKVKWHPLRSYDPRPDDEFIAVDWMACMCASFALLNSDKLMTCQSADTVDMIVNQHLNFPTNSSQDRSIDSQEDEDLPPQSDESAQKDRQKKQITVWMEKACEVEEKLPAEIKRGLFENTPKFKPIGLMEHREFEELRSPHSKEGMKVLSRMGDADEDDLDRYREMITPSLERGMTWSTMKGTTEFGVTDVQFGGSGLSHAGSLRPSGSSTRRSSTSLNDEGSGETTVWYEYEWRGLNDKFFESSVIRCANEREQAWKDGMKKKREEERYEKIKQREMEMGVKYELEATKKTMFEKRRDAIRKEREEIRDEERRDEMEEWRKRAEKRTNELVEINKKRESAYQTMVDMETEIAQEALDELMQTKRKLDGEAQEWEEQNKEIERMGQERERLLEFVIETAHKREDQLEIDRNKQWQADLKMKRKEAERREREKWQVLERAKMEQKKREQIRQAEEQRNKMLREAEKDRIRGSVWSWLVEGELAKNEAKSRLSEMEAVFAEESRIDNERMEAMVTEEKKQARSVIEFEHRRQMQLLSDESQALLDKQKHKLARHNQRQLDRLREERLLTKKKETEMELMKTGMALNQQATVEMERIEKMRDNAVAGDICLKEKEATLAQNRQTMANLITSERTRMKDINDTVSWLRMNSTEKKLPSENESRKDARTRRAFEDATRGASEGAVGDGRDLVFLRNNRADPLAAHD</sequence>
<evidence type="ECO:0000313" key="4">
    <source>
        <dbReference type="Proteomes" id="UP001281761"/>
    </source>
</evidence>
<feature type="compositionally biased region" description="Low complexity" evidence="2">
    <location>
        <begin position="54"/>
        <end position="72"/>
    </location>
</feature>
<evidence type="ECO:0000256" key="1">
    <source>
        <dbReference type="SAM" id="Coils"/>
    </source>
</evidence>
<comment type="caution">
    <text evidence="3">The sequence shown here is derived from an EMBL/GenBank/DDBJ whole genome shotgun (WGS) entry which is preliminary data.</text>
</comment>
<organism evidence="3 4">
    <name type="scientific">Blattamonas nauphoetae</name>
    <dbReference type="NCBI Taxonomy" id="2049346"/>
    <lineage>
        <taxon>Eukaryota</taxon>
        <taxon>Metamonada</taxon>
        <taxon>Preaxostyla</taxon>
        <taxon>Oxymonadida</taxon>
        <taxon>Blattamonas</taxon>
    </lineage>
</organism>
<feature type="compositionally biased region" description="Polar residues" evidence="2">
    <location>
        <begin position="537"/>
        <end position="561"/>
    </location>
</feature>
<feature type="region of interest" description="Disordered" evidence="2">
    <location>
        <begin position="384"/>
        <end position="411"/>
    </location>
</feature>
<feature type="compositionally biased region" description="Low complexity" evidence="2">
    <location>
        <begin position="672"/>
        <end position="689"/>
    </location>
</feature>
<feature type="compositionally biased region" description="Basic and acidic residues" evidence="2">
    <location>
        <begin position="1616"/>
        <end position="1641"/>
    </location>
</feature>
<feature type="region of interest" description="Disordered" evidence="2">
    <location>
        <begin position="1616"/>
        <end position="1654"/>
    </location>
</feature>
<feature type="region of interest" description="Disordered" evidence="2">
    <location>
        <begin position="492"/>
        <end position="689"/>
    </location>
</feature>
<feature type="compositionally biased region" description="Basic and acidic residues" evidence="2">
    <location>
        <begin position="601"/>
        <end position="613"/>
    </location>
</feature>
<keyword evidence="4" id="KW-1185">Reference proteome</keyword>
<feature type="compositionally biased region" description="Low complexity" evidence="2">
    <location>
        <begin position="512"/>
        <end position="536"/>
    </location>
</feature>
<proteinExistence type="predicted"/>
<dbReference type="PANTHER" id="PTHR11818:SF22">
    <property type="entry name" value="GAMMA-CRYSTALLIN N"/>
    <property type="match status" value="1"/>
</dbReference>
<feature type="region of interest" description="Disordered" evidence="2">
    <location>
        <begin position="1166"/>
        <end position="1192"/>
    </location>
</feature>
<feature type="coiled-coil region" evidence="1">
    <location>
        <begin position="1260"/>
        <end position="1438"/>
    </location>
</feature>
<dbReference type="PANTHER" id="PTHR11818">
    <property type="entry name" value="BETA/GAMMA CRYSTALLIN"/>
    <property type="match status" value="1"/>
</dbReference>
<feature type="region of interest" description="Disordered" evidence="2">
    <location>
        <begin position="54"/>
        <end position="76"/>
    </location>
</feature>
<feature type="compositionally biased region" description="Low complexity" evidence="2">
    <location>
        <begin position="1171"/>
        <end position="1187"/>
    </location>
</feature>
<feature type="compositionally biased region" description="Basic and acidic residues" evidence="2">
    <location>
        <begin position="629"/>
        <end position="652"/>
    </location>
</feature>
<evidence type="ECO:0000256" key="2">
    <source>
        <dbReference type="SAM" id="MobiDB-lite"/>
    </source>
</evidence>
<accession>A0ABQ9XM12</accession>
<dbReference type="Proteomes" id="UP001281761">
    <property type="component" value="Unassembled WGS sequence"/>
</dbReference>
<gene>
    <name evidence="3" type="ORF">BLNAU_13219</name>
</gene>
<reference evidence="3 4" key="1">
    <citation type="journal article" date="2022" name="bioRxiv">
        <title>Genomics of Preaxostyla Flagellates Illuminates Evolutionary Transitions and the Path Towards Mitochondrial Loss.</title>
        <authorList>
            <person name="Novak L.V.F."/>
            <person name="Treitli S.C."/>
            <person name="Pyrih J."/>
            <person name="Halakuc P."/>
            <person name="Pipaliya S.V."/>
            <person name="Vacek V."/>
            <person name="Brzon O."/>
            <person name="Soukal P."/>
            <person name="Eme L."/>
            <person name="Dacks J.B."/>
            <person name="Karnkowska A."/>
            <person name="Elias M."/>
            <person name="Hampl V."/>
        </authorList>
    </citation>
    <scope>NUCLEOTIDE SEQUENCE [LARGE SCALE GENOMIC DNA]</scope>
    <source>
        <strain evidence="3">NAU3</strain>
        <tissue evidence="3">Gut</tissue>
    </source>
</reference>
<dbReference type="EMBL" id="JARBJD010000112">
    <property type="protein sequence ID" value="KAK2951849.1"/>
    <property type="molecule type" value="Genomic_DNA"/>
</dbReference>
<evidence type="ECO:0000313" key="3">
    <source>
        <dbReference type="EMBL" id="KAK2951849.1"/>
    </source>
</evidence>
<protein>
    <recommendedName>
        <fullName evidence="5">Rab-GAP TBC domain-containing protein</fullName>
    </recommendedName>
</protein>